<dbReference type="eggNOG" id="arCOG02382">
    <property type="taxonomic scope" value="Archaea"/>
</dbReference>
<protein>
    <recommendedName>
        <fullName evidence="5">Protein-glutamate methylesterase/protein-glutamine glutaminase</fullName>
        <ecNumber evidence="5">3.1.1.61</ecNumber>
        <ecNumber evidence="5">3.5.1.44</ecNumber>
    </recommendedName>
</protein>
<dbReference type="SUPFAM" id="SSF52172">
    <property type="entry name" value="CheY-like"/>
    <property type="match status" value="1"/>
</dbReference>
<dbReference type="SUPFAM" id="SSF52738">
    <property type="entry name" value="Methylesterase CheB, C-terminal domain"/>
    <property type="match status" value="1"/>
</dbReference>
<dbReference type="Proteomes" id="UP000011513">
    <property type="component" value="Unassembled WGS sequence"/>
</dbReference>
<evidence type="ECO:0000256" key="4">
    <source>
        <dbReference type="ARBA" id="ARBA00048267"/>
    </source>
</evidence>
<dbReference type="InterPro" id="IPR035909">
    <property type="entry name" value="CheB_C"/>
</dbReference>
<evidence type="ECO:0000256" key="8">
    <source>
        <dbReference type="SAM" id="MobiDB-lite"/>
    </source>
</evidence>
<feature type="active site" evidence="5 6">
    <location>
        <position position="194"/>
    </location>
</feature>
<name>M0CSI8_HALPD</name>
<keyword evidence="12" id="KW-1185">Reference proteome</keyword>
<comment type="catalytic activity">
    <reaction evidence="5">
        <text>L-glutaminyl-[protein] + H2O = L-glutamyl-[protein] + NH4(+)</text>
        <dbReference type="Rhea" id="RHEA:16441"/>
        <dbReference type="Rhea" id="RHEA-COMP:10207"/>
        <dbReference type="Rhea" id="RHEA-COMP:10208"/>
        <dbReference type="ChEBI" id="CHEBI:15377"/>
        <dbReference type="ChEBI" id="CHEBI:28938"/>
        <dbReference type="ChEBI" id="CHEBI:29973"/>
        <dbReference type="ChEBI" id="CHEBI:30011"/>
        <dbReference type="EC" id="3.5.1.44"/>
    </reaction>
</comment>
<dbReference type="Pfam" id="PF01339">
    <property type="entry name" value="CheB_methylest"/>
    <property type="match status" value="1"/>
</dbReference>
<evidence type="ECO:0000259" key="10">
    <source>
        <dbReference type="PROSITE" id="PS50122"/>
    </source>
</evidence>
<dbReference type="CDD" id="cd17541">
    <property type="entry name" value="REC_CheB-like"/>
    <property type="match status" value="1"/>
</dbReference>
<dbReference type="InterPro" id="IPR001789">
    <property type="entry name" value="Sig_transdc_resp-reg_receiver"/>
</dbReference>
<evidence type="ECO:0000256" key="1">
    <source>
        <dbReference type="ARBA" id="ARBA00022490"/>
    </source>
</evidence>
<comment type="function">
    <text evidence="5">Involved in chemotaxis. Part of a chemotaxis signal transduction system that modulates chemotaxis in response to various stimuli. Catalyzes the demethylation of specific methylglutamate residues introduced into the chemoreceptors (methyl-accepting chemotaxis proteins or MCP) by CheR. Also mediates the irreversible deamidation of specific glutamine residues to glutamic acid.</text>
</comment>
<feature type="modified residue" description="4-aspartylphosphate" evidence="5 7">
    <location>
        <position position="52"/>
    </location>
</feature>
<dbReference type="GO" id="GO:0006935">
    <property type="term" value="P:chemotaxis"/>
    <property type="evidence" value="ECO:0007669"/>
    <property type="project" value="UniProtKB-UniRule"/>
</dbReference>
<comment type="catalytic activity">
    <reaction evidence="4 5">
        <text>[protein]-L-glutamate 5-O-methyl ester + H2O = L-glutamyl-[protein] + methanol + H(+)</text>
        <dbReference type="Rhea" id="RHEA:23236"/>
        <dbReference type="Rhea" id="RHEA-COMP:10208"/>
        <dbReference type="Rhea" id="RHEA-COMP:10311"/>
        <dbReference type="ChEBI" id="CHEBI:15377"/>
        <dbReference type="ChEBI" id="CHEBI:15378"/>
        <dbReference type="ChEBI" id="CHEBI:17790"/>
        <dbReference type="ChEBI" id="CHEBI:29973"/>
        <dbReference type="ChEBI" id="CHEBI:82795"/>
        <dbReference type="EC" id="3.1.1.61"/>
    </reaction>
</comment>
<dbReference type="GO" id="GO:0050568">
    <property type="term" value="F:protein-glutamine glutaminase activity"/>
    <property type="evidence" value="ECO:0007669"/>
    <property type="project" value="UniProtKB-UniRule"/>
</dbReference>
<feature type="compositionally biased region" description="Basic and acidic residues" evidence="8">
    <location>
        <begin position="134"/>
        <end position="167"/>
    </location>
</feature>
<comment type="caution">
    <text evidence="11">The sequence shown here is derived from an EMBL/GenBank/DDBJ whole genome shotgun (WGS) entry which is preliminary data.</text>
</comment>
<keyword evidence="5 7" id="KW-0597">Phosphoprotein</keyword>
<keyword evidence="1 5" id="KW-0963">Cytoplasm</keyword>
<feature type="active site" evidence="5 6">
    <location>
        <position position="318"/>
    </location>
</feature>
<dbReference type="EC" id="3.1.1.61" evidence="5"/>
<dbReference type="GO" id="GO:0000156">
    <property type="term" value="F:phosphorelay response regulator activity"/>
    <property type="evidence" value="ECO:0007669"/>
    <property type="project" value="InterPro"/>
</dbReference>
<dbReference type="EC" id="3.5.1.44" evidence="5"/>
<dbReference type="EMBL" id="AOIV01000045">
    <property type="protein sequence ID" value="ELZ26230.1"/>
    <property type="molecule type" value="Genomic_DNA"/>
</dbReference>
<evidence type="ECO:0000256" key="7">
    <source>
        <dbReference type="PROSITE-ProRule" id="PRU00169"/>
    </source>
</evidence>
<feature type="region of interest" description="Disordered" evidence="8">
    <location>
        <begin position="134"/>
        <end position="185"/>
    </location>
</feature>
<dbReference type="PATRIC" id="fig|1227487.5.peg.4203"/>
<feature type="active site" evidence="5 6">
    <location>
        <position position="221"/>
    </location>
</feature>
<organism evidence="11 12">
    <name type="scientific">Halogeometricum pallidum JCM 14848</name>
    <dbReference type="NCBI Taxonomy" id="1227487"/>
    <lineage>
        <taxon>Archaea</taxon>
        <taxon>Methanobacteriati</taxon>
        <taxon>Methanobacteriota</taxon>
        <taxon>Stenosarchaea group</taxon>
        <taxon>Halobacteria</taxon>
        <taxon>Halobacteriales</taxon>
        <taxon>Haloferacaceae</taxon>
        <taxon>Halogeometricum</taxon>
    </lineage>
</organism>
<dbReference type="InterPro" id="IPR011006">
    <property type="entry name" value="CheY-like_superfamily"/>
</dbReference>
<sequence>MRAVVVDDSRFMRTLIRTLLEDGGIDVVAEAENGAEAVDVVAEHRPDVVTMDIEMPEMNGIEAVEAIMESCPTPVLMLSAHAEDDAHVTFEALDKGAVDFVTKPGGEVTSSMPRVKRELVEKVRSAAAVDLSATRRTEALGRRETPRRDGTRTERRTLSRRESDARTKTARTSSPRTGSASPYPDVSTLILGASTGGPNVVERVLADLPTAANLRIVVVQHMPAGFTKRFADRLDARSAYGVAEATDGERIGVGEARVAPGGSHLVVDRDRAGRLSLKLTDTKPVHGVKPAIDLTMASAVEAVEGPLVGTLLTGMGRDGVDGMGRIHAAGGYTVAQDEQTSAIFGMPKRAIETGCVDAVAPDDDIASHILAGLTEEE</sequence>
<dbReference type="Gene3D" id="3.40.50.180">
    <property type="entry name" value="Methylesterase CheB, C-terminal domain"/>
    <property type="match status" value="1"/>
</dbReference>
<dbReference type="Gene3D" id="3.40.50.2300">
    <property type="match status" value="1"/>
</dbReference>
<evidence type="ECO:0000256" key="3">
    <source>
        <dbReference type="ARBA" id="ARBA00022801"/>
    </source>
</evidence>
<dbReference type="Pfam" id="PF00072">
    <property type="entry name" value="Response_reg"/>
    <property type="match status" value="1"/>
</dbReference>
<dbReference type="PROSITE" id="PS50110">
    <property type="entry name" value="RESPONSE_REGULATORY"/>
    <property type="match status" value="1"/>
</dbReference>
<dbReference type="GO" id="GO:0008984">
    <property type="term" value="F:protein-glutamate methylesterase activity"/>
    <property type="evidence" value="ECO:0007669"/>
    <property type="project" value="UniProtKB-UniRule"/>
</dbReference>
<dbReference type="PIRSF" id="PIRSF000876">
    <property type="entry name" value="RR_chemtxs_CheB"/>
    <property type="match status" value="1"/>
</dbReference>
<evidence type="ECO:0000256" key="2">
    <source>
        <dbReference type="ARBA" id="ARBA00022500"/>
    </source>
</evidence>
<accession>M0CSI8</accession>
<dbReference type="OrthoDB" id="2857at2157"/>
<dbReference type="InParanoid" id="M0CSI8"/>
<feature type="domain" description="CheB-type methylesterase" evidence="10">
    <location>
        <begin position="182"/>
        <end position="376"/>
    </location>
</feature>
<dbReference type="AlphaFoldDB" id="M0CSI8"/>
<proteinExistence type="inferred from homology"/>
<gene>
    <name evidence="5" type="primary">cheB</name>
    <name evidence="11" type="ORF">C474_21066</name>
</gene>
<keyword evidence="2 5" id="KW-0145">Chemotaxis</keyword>
<dbReference type="PROSITE" id="PS50122">
    <property type="entry name" value="CHEB"/>
    <property type="match status" value="1"/>
</dbReference>
<dbReference type="PANTHER" id="PTHR42872:SF6">
    <property type="entry name" value="PROTEIN-GLUTAMATE METHYLESTERASE_PROTEIN-GLUTAMINE GLUTAMINASE"/>
    <property type="match status" value="1"/>
</dbReference>
<evidence type="ECO:0000256" key="6">
    <source>
        <dbReference type="PROSITE-ProRule" id="PRU00050"/>
    </source>
</evidence>
<reference evidence="11 12" key="1">
    <citation type="journal article" date="2014" name="PLoS Genet.">
        <title>Phylogenetically driven sequencing of extremely halophilic archaea reveals strategies for static and dynamic osmo-response.</title>
        <authorList>
            <person name="Becker E.A."/>
            <person name="Seitzer P.M."/>
            <person name="Tritt A."/>
            <person name="Larsen D."/>
            <person name="Krusor M."/>
            <person name="Yao A.I."/>
            <person name="Wu D."/>
            <person name="Madern D."/>
            <person name="Eisen J.A."/>
            <person name="Darling A.E."/>
            <person name="Facciotti M.T."/>
        </authorList>
    </citation>
    <scope>NUCLEOTIDE SEQUENCE [LARGE SCALE GENOMIC DNA]</scope>
    <source>
        <strain evidence="11 12">JCM 14848</strain>
    </source>
</reference>
<dbReference type="HAMAP" id="MF_00099">
    <property type="entry name" value="CheB_chemtxs"/>
    <property type="match status" value="1"/>
</dbReference>
<dbReference type="InterPro" id="IPR008248">
    <property type="entry name" value="CheB-like"/>
</dbReference>
<dbReference type="SMART" id="SM00448">
    <property type="entry name" value="REC"/>
    <property type="match status" value="1"/>
</dbReference>
<evidence type="ECO:0000313" key="11">
    <source>
        <dbReference type="EMBL" id="ELZ26230.1"/>
    </source>
</evidence>
<evidence type="ECO:0000313" key="12">
    <source>
        <dbReference type="Proteomes" id="UP000011513"/>
    </source>
</evidence>
<comment type="domain">
    <text evidence="5">Contains a C-terminal catalytic domain, and an N-terminal region which modulates catalytic activity.</text>
</comment>
<dbReference type="GO" id="GO:0005737">
    <property type="term" value="C:cytoplasm"/>
    <property type="evidence" value="ECO:0007669"/>
    <property type="project" value="UniProtKB-SubCell"/>
</dbReference>
<evidence type="ECO:0000259" key="9">
    <source>
        <dbReference type="PROSITE" id="PS50110"/>
    </source>
</evidence>
<feature type="compositionally biased region" description="Polar residues" evidence="8">
    <location>
        <begin position="170"/>
        <end position="180"/>
    </location>
</feature>
<comment type="subcellular location">
    <subcellularLocation>
        <location evidence="5">Cytoplasm</location>
    </subcellularLocation>
</comment>
<keyword evidence="3 5" id="KW-0378">Hydrolase</keyword>
<evidence type="ECO:0000256" key="5">
    <source>
        <dbReference type="HAMAP-Rule" id="MF_00099"/>
    </source>
</evidence>
<dbReference type="RefSeq" id="WP_008390272.1">
    <property type="nucleotide sequence ID" value="NZ_AOIV01000045.1"/>
</dbReference>
<comment type="similarity">
    <text evidence="5">Belongs to the CheB family.</text>
</comment>
<comment type="PTM">
    <text evidence="5">Phosphorylated by CheA. Phosphorylation of the N-terminal regulatory domain activates the methylesterase activity.</text>
</comment>
<dbReference type="NCBIfam" id="NF001965">
    <property type="entry name" value="PRK00742.1"/>
    <property type="match status" value="1"/>
</dbReference>
<dbReference type="CDD" id="cd16432">
    <property type="entry name" value="CheB_Rec"/>
    <property type="match status" value="1"/>
</dbReference>
<feature type="domain" description="Response regulatory" evidence="9">
    <location>
        <begin position="2"/>
        <end position="118"/>
    </location>
</feature>
<dbReference type="PANTHER" id="PTHR42872">
    <property type="entry name" value="PROTEIN-GLUTAMATE METHYLESTERASE/PROTEIN-GLUTAMINE GLUTAMINASE"/>
    <property type="match status" value="1"/>
</dbReference>
<dbReference type="InterPro" id="IPR000673">
    <property type="entry name" value="Sig_transdc_resp-reg_Me-estase"/>
</dbReference>